<keyword evidence="3" id="KW-1185">Reference proteome</keyword>
<comment type="caution">
    <text evidence="2">The sequence shown here is derived from an EMBL/GenBank/DDBJ whole genome shotgun (WGS) entry which is preliminary data.</text>
</comment>
<accession>A0AAD3CV70</accession>
<evidence type="ECO:0000313" key="2">
    <source>
        <dbReference type="EMBL" id="GFH52464.1"/>
    </source>
</evidence>
<evidence type="ECO:0000313" key="3">
    <source>
        <dbReference type="Proteomes" id="UP001054902"/>
    </source>
</evidence>
<organism evidence="2 3">
    <name type="scientific">Chaetoceros tenuissimus</name>
    <dbReference type="NCBI Taxonomy" id="426638"/>
    <lineage>
        <taxon>Eukaryota</taxon>
        <taxon>Sar</taxon>
        <taxon>Stramenopiles</taxon>
        <taxon>Ochrophyta</taxon>
        <taxon>Bacillariophyta</taxon>
        <taxon>Coscinodiscophyceae</taxon>
        <taxon>Chaetocerotophycidae</taxon>
        <taxon>Chaetocerotales</taxon>
        <taxon>Chaetocerotaceae</taxon>
        <taxon>Chaetoceros</taxon>
    </lineage>
</organism>
<dbReference type="InterPro" id="IPR036691">
    <property type="entry name" value="Endo/exonu/phosph_ase_sf"/>
</dbReference>
<feature type="region of interest" description="Disordered" evidence="1">
    <location>
        <begin position="798"/>
        <end position="819"/>
    </location>
</feature>
<sequence>MGLSNDPSKSDIFRIRLHNRNGFNTKFLLQDFESFVVSELAAESSFTGITEVNVTASKSIPFHDVCKKFDHSSRLYQSFPLGKPTKKDSAYHKGGQLCFIPSFTYGRKHSMERDSHGRWTVVRLNGADKVVSIITAYRVCSNSFNLAGNTIVDREVRSLLSAKHPQWERPRDAFLTDLGEFVKNERKANRAVFLGGDLNSSIHDEDIQQFMDSCGFYNLLEGDELETGTSCTRSQEDSGLIDLAMGTIELAVALLSAGARGFYNDSNSDHRLLELSFSKESLFKHNAMDKSQERHFNIKNRKQRELYLKTLADLHRASNTAEAIQSCKDAFEGKGNMSREEAINKMKNIEQRSTEYMQLANKAAAPPVSLFRYHHSDSLSNAGKALRHANHLLQNDPDSLGLKEAKDAAVKNLLEVKTHSDKYREEMANGRSLDAMDKYKCEEKSAIRQIVNHEKISKQHASVKKSLATERRGALDRIVVPQPTETTKKDPEKITWCPVVDPKDIEDVLFRQNHRHLLQSTISVFARGPISDLLGEECSNADDILDGNIDIAEIAKAYGHLEEATTLLLKEMQRRRDDGGEAVVMDWQFGREEFRAAFSRARNNTAPGFSGLPMTYWKAICEDDALCDIYAALLETAFKQGFTYDRWLKSIQAMLQKKDLPYYMKLRIIELFELDYNAVLKFLFGKVFARYEQAAGFQNNESYGAVQGRSAHQALNSALIVYEHSRVTASPMAASPQDATGCFDLIRPEQTGIIQQAKGLNKEATMCNMQVLHGMERHIRTAAGVTERSLKFDKKNRNYGGIGQGSGNGPQHGNDTNGLNKDILARETQSYEFKHPNGSDTISRDGNAFIDDIIHFVLLSSNCFIAAVPTVTRKLQLWQNLLNASGGDLAIDKCVIVFLLYKTIFENGKSKVVLKPIEEEPGDISLQPFDQEAARINIRRIEHYEGERYLGARAAGNGNWRDEYKYRVKQMKSMASKVHTCTLDRNDSHLLYSTRYKPTISYPLHHTTFTDKECDKLQSPFLRAILPKMGFNRNFPRAVVNGPYALGGNQIIDVKVEQFVLQLVDMMTSIRKMDIIGEQLVHLIAAHQRFLGTSTHFFALPPSDFDYRMQNSRIMFLWEKVHKYGIELRSKHFWVPMSSKANDQSLMDAFISLRKRRRNTPQRITSNELHNANEVRLFLQCTFLSDIIDEDGRIDKSIFDADQRCETTESYPMRERPNEIAIDAWKKCLQGAFITGDREVLPSLKPTDQPIPTTEPDGVPSSVEEYLSRQPQHIKDILGKEITEWNESDINSIRVCLENDQDIEIFGDGTVKNGTGAHYYAIKPAICENSKSLGIHGGAKTSSNSSGLVSLRPESFSIVAALNILKAAIVVYNIQSSDSRLIFRYDNTESLRRLSLTPSFPASAGSDATDRDSWELMAMARKDIPLEIVTAHVKSHQDDKTPFHLLPYEAQMNVRMDKQADAVRDGPSAIPPVPEFEDQDFQIKIDGVIAYSNVAATLRKSITGKPLKRYLLDKYEWTDYVFSKIDWDSLEAYLKGLSQQVRTNVLKLRYGWQYTRERRNIFESNGKEDFELEDDSCPLGCGDIDDKHHFLHCTCQPGYSKTNTELRRLDRFLLRYKTPQPICHMILLGLRSVLCHGNPIVFCGESVQEELAFEAFCDQEEIGWNHFLLGNLSNKWKAAMESHYAQLAAASDEKLPKHLSAKVWTKKLLCHVLHISLNRWQIRNECHHALKEDSDYRAARENLLDKLEVIFAKRHPSIQAFRTLFTHTYHSLASLPNSGIRNWLKSYGLVCKFVGPSLITSHFSQ</sequence>
<name>A0AAD3CV70_9STRA</name>
<dbReference type="EMBL" id="BLLK01000045">
    <property type="protein sequence ID" value="GFH52464.1"/>
    <property type="molecule type" value="Genomic_DNA"/>
</dbReference>
<dbReference type="SUPFAM" id="SSF56219">
    <property type="entry name" value="DNase I-like"/>
    <property type="match status" value="1"/>
</dbReference>
<feature type="compositionally biased region" description="Gly residues" evidence="1">
    <location>
        <begin position="800"/>
        <end position="810"/>
    </location>
</feature>
<feature type="region of interest" description="Disordered" evidence="1">
    <location>
        <begin position="1243"/>
        <end position="1262"/>
    </location>
</feature>
<gene>
    <name evidence="2" type="ORF">CTEN210_08940</name>
</gene>
<dbReference type="Proteomes" id="UP001054902">
    <property type="component" value="Unassembled WGS sequence"/>
</dbReference>
<protein>
    <submittedName>
        <fullName evidence="2">Uncharacterized protein</fullName>
    </submittedName>
</protein>
<reference evidence="2 3" key="1">
    <citation type="journal article" date="2021" name="Sci. Rep.">
        <title>The genome of the diatom Chaetoceros tenuissimus carries an ancient integrated fragment of an extant virus.</title>
        <authorList>
            <person name="Hongo Y."/>
            <person name="Kimura K."/>
            <person name="Takaki Y."/>
            <person name="Yoshida Y."/>
            <person name="Baba S."/>
            <person name="Kobayashi G."/>
            <person name="Nagasaki K."/>
            <person name="Hano T."/>
            <person name="Tomaru Y."/>
        </authorList>
    </citation>
    <scope>NUCLEOTIDE SEQUENCE [LARGE SCALE GENOMIC DNA]</scope>
    <source>
        <strain evidence="2 3">NIES-3715</strain>
    </source>
</reference>
<dbReference type="Gene3D" id="3.60.10.10">
    <property type="entry name" value="Endonuclease/exonuclease/phosphatase"/>
    <property type="match status" value="1"/>
</dbReference>
<proteinExistence type="predicted"/>
<evidence type="ECO:0000256" key="1">
    <source>
        <dbReference type="SAM" id="MobiDB-lite"/>
    </source>
</evidence>